<keyword evidence="2" id="KW-0812">Transmembrane</keyword>
<evidence type="ECO:0000313" key="4">
    <source>
        <dbReference type="Proteomes" id="UP001152799"/>
    </source>
</evidence>
<dbReference type="Pfam" id="PF20721">
    <property type="entry name" value="C19orf12"/>
    <property type="match status" value="1"/>
</dbReference>
<proteinExistence type="inferred from homology"/>
<keyword evidence="2" id="KW-0472">Membrane</keyword>
<keyword evidence="2" id="KW-1133">Transmembrane helix</keyword>
<dbReference type="Proteomes" id="UP001152799">
    <property type="component" value="Chromosome 6"/>
</dbReference>
<gene>
    <name evidence="3" type="ORF">CEUTPL_LOCUS10903</name>
</gene>
<keyword evidence="4" id="KW-1185">Reference proteome</keyword>
<dbReference type="OrthoDB" id="5976774at2759"/>
<dbReference type="InterPro" id="IPR033369">
    <property type="entry name" value="C19orf12"/>
</dbReference>
<dbReference type="PANTHER" id="PTHR31493:SF1">
    <property type="entry name" value="PROTEIN C19ORF12"/>
    <property type="match status" value="1"/>
</dbReference>
<dbReference type="AlphaFoldDB" id="A0A9N9QLM1"/>
<organism evidence="3 4">
    <name type="scientific">Ceutorhynchus assimilis</name>
    <name type="common">cabbage seed weevil</name>
    <dbReference type="NCBI Taxonomy" id="467358"/>
    <lineage>
        <taxon>Eukaryota</taxon>
        <taxon>Metazoa</taxon>
        <taxon>Ecdysozoa</taxon>
        <taxon>Arthropoda</taxon>
        <taxon>Hexapoda</taxon>
        <taxon>Insecta</taxon>
        <taxon>Pterygota</taxon>
        <taxon>Neoptera</taxon>
        <taxon>Endopterygota</taxon>
        <taxon>Coleoptera</taxon>
        <taxon>Polyphaga</taxon>
        <taxon>Cucujiformia</taxon>
        <taxon>Curculionidae</taxon>
        <taxon>Ceutorhynchinae</taxon>
        <taxon>Ceutorhynchus</taxon>
    </lineage>
</organism>
<reference evidence="3" key="1">
    <citation type="submission" date="2022-01" db="EMBL/GenBank/DDBJ databases">
        <authorList>
            <person name="King R."/>
        </authorList>
    </citation>
    <scope>NUCLEOTIDE SEQUENCE</scope>
</reference>
<evidence type="ECO:0000313" key="3">
    <source>
        <dbReference type="EMBL" id="CAG9770450.1"/>
    </source>
</evidence>
<evidence type="ECO:0000256" key="2">
    <source>
        <dbReference type="SAM" id="Phobius"/>
    </source>
</evidence>
<dbReference type="EMBL" id="OU892282">
    <property type="protein sequence ID" value="CAG9770450.1"/>
    <property type="molecule type" value="Genomic_DNA"/>
</dbReference>
<protein>
    <submittedName>
        <fullName evidence="3">Uncharacterized protein</fullName>
    </submittedName>
</protein>
<name>A0A9N9QLM1_9CUCU</name>
<dbReference type="PANTHER" id="PTHR31493">
    <property type="entry name" value="NAZO FAMILY MEMBER"/>
    <property type="match status" value="1"/>
</dbReference>
<feature type="transmembrane region" description="Helical" evidence="2">
    <location>
        <begin position="33"/>
        <end position="66"/>
    </location>
</feature>
<accession>A0A9N9QLM1</accession>
<sequence>MLNSNQRANIIEICRVLAEQENLKATIVESGKGALFVGLAAFMGSILAGPLGLAVGGTVSSVALAVSSSNKKYKSVVEIINEMNDDQKMRLSQSVTDTLKNVRLEDCVGLLTYVLSNATTKELVLLELANFLKREFQMQVMH</sequence>
<comment type="similarity">
    <text evidence="1">Belongs to the C19orf12 family.</text>
</comment>
<evidence type="ECO:0000256" key="1">
    <source>
        <dbReference type="ARBA" id="ARBA00029457"/>
    </source>
</evidence>